<proteinExistence type="predicted"/>
<comment type="caution">
    <text evidence="6">The sequence shown here is derived from an EMBL/GenBank/DDBJ whole genome shotgun (WGS) entry which is preliminary data.</text>
</comment>
<comment type="subcellular location">
    <subcellularLocation>
        <location evidence="1">Membrane</location>
        <topology evidence="1">Multi-pass membrane protein</topology>
    </subcellularLocation>
</comment>
<feature type="transmembrane region" description="Helical" evidence="5">
    <location>
        <begin position="118"/>
        <end position="151"/>
    </location>
</feature>
<feature type="transmembrane region" description="Helical" evidence="5">
    <location>
        <begin position="304"/>
        <end position="328"/>
    </location>
</feature>
<evidence type="ECO:0000256" key="3">
    <source>
        <dbReference type="ARBA" id="ARBA00022989"/>
    </source>
</evidence>
<evidence type="ECO:0000256" key="4">
    <source>
        <dbReference type="ARBA" id="ARBA00023136"/>
    </source>
</evidence>
<keyword evidence="2 5" id="KW-0812">Transmembrane</keyword>
<feature type="transmembrane region" description="Helical" evidence="5">
    <location>
        <begin position="212"/>
        <end position="231"/>
    </location>
</feature>
<feature type="transmembrane region" description="Helical" evidence="5">
    <location>
        <begin position="77"/>
        <end position="98"/>
    </location>
</feature>
<evidence type="ECO:0000256" key="5">
    <source>
        <dbReference type="SAM" id="Phobius"/>
    </source>
</evidence>
<dbReference type="PANTHER" id="PTHR10283">
    <property type="entry name" value="SOLUTE CARRIER FAMILY 13 MEMBER"/>
    <property type="match status" value="1"/>
</dbReference>
<evidence type="ECO:0000256" key="1">
    <source>
        <dbReference type="ARBA" id="ARBA00004141"/>
    </source>
</evidence>
<keyword evidence="4 5" id="KW-0472">Membrane</keyword>
<feature type="transmembrane region" description="Helical" evidence="5">
    <location>
        <begin position="163"/>
        <end position="184"/>
    </location>
</feature>
<reference evidence="6" key="1">
    <citation type="submission" date="2019-03" db="EMBL/GenBank/DDBJ databases">
        <title>Lake Tanganyika Metagenome-Assembled Genomes (MAGs).</title>
        <authorList>
            <person name="Tran P."/>
        </authorList>
    </citation>
    <scope>NUCLEOTIDE SEQUENCE</scope>
    <source>
        <strain evidence="6">M_DeepCast_50m_m2_156</strain>
    </source>
</reference>
<feature type="transmembrane region" description="Helical" evidence="5">
    <location>
        <begin position="252"/>
        <end position="267"/>
    </location>
</feature>
<feature type="transmembrane region" description="Helical" evidence="5">
    <location>
        <begin position="420"/>
        <end position="441"/>
    </location>
</feature>
<dbReference type="Proteomes" id="UP000774699">
    <property type="component" value="Unassembled WGS sequence"/>
</dbReference>
<feature type="transmembrane region" description="Helical" evidence="5">
    <location>
        <begin position="7"/>
        <end position="26"/>
    </location>
</feature>
<evidence type="ECO:0000256" key="2">
    <source>
        <dbReference type="ARBA" id="ARBA00022692"/>
    </source>
</evidence>
<dbReference type="GO" id="GO:0022857">
    <property type="term" value="F:transmembrane transporter activity"/>
    <property type="evidence" value="ECO:0007669"/>
    <property type="project" value="InterPro"/>
</dbReference>
<keyword evidence="3 5" id="KW-1133">Transmembrane helix</keyword>
<dbReference type="InterPro" id="IPR001898">
    <property type="entry name" value="SLC13A/DASS"/>
</dbReference>
<evidence type="ECO:0000313" key="7">
    <source>
        <dbReference type="Proteomes" id="UP000774699"/>
    </source>
</evidence>
<feature type="transmembrane region" description="Helical" evidence="5">
    <location>
        <begin position="365"/>
        <end position="391"/>
    </location>
</feature>
<feature type="transmembrane region" description="Helical" evidence="5">
    <location>
        <begin position="32"/>
        <end position="65"/>
    </location>
</feature>
<dbReference type="NCBIfam" id="TIGR00785">
    <property type="entry name" value="dass"/>
    <property type="match status" value="1"/>
</dbReference>
<sequence>MLLRRLFILLIAIGGAYVLHTLTPTFPPHAQMVLSIAFFALVFWISEIIPLHITALLVGFLLILLVPYPAEKVFPAYFDKVVVLVLGGFALAVAMHKHRLDEYLSHKLLGKFAHSPNILVLGALSVTAAISLWIANSAAAALAMPLVLVILKMNHRKQGESTFAKAIVIAVAYGATIGGMGTLIGSTPNVLAQKFLTNEGISYGFIEWGMRAFPFTVIMVLVTWMILLFVFRPEPFKIIMKKHDQPFTREQWMVAGIFLLTVLLWITESIHGVSNSVIALMPVVLLSILGLIKGNDFKEMGWDSLILIGGGIALGMAIETSGLSTILAQTLSTVWENQPYVVVLGGIGLVGVLLTSFISNTAASAVFLPVIASLATVLGVNVTNLVTATALGVSLDFILPMGTPPTTIAYSTKYIHTKDLLKSGILVSLAGIILLAILAYFTW</sequence>
<evidence type="ECO:0000313" key="6">
    <source>
        <dbReference type="EMBL" id="MBM3281786.1"/>
    </source>
</evidence>
<organism evidence="6 7">
    <name type="scientific">Candidatus Iainarchaeum sp</name>
    <dbReference type="NCBI Taxonomy" id="3101447"/>
    <lineage>
        <taxon>Archaea</taxon>
        <taxon>Candidatus Iainarchaeota</taxon>
        <taxon>Candidatus Iainarchaeia</taxon>
        <taxon>Candidatus Iainarchaeales</taxon>
        <taxon>Candidatus Iainarchaeaceae</taxon>
        <taxon>Candidatus Iainarchaeum</taxon>
    </lineage>
</organism>
<dbReference type="AlphaFoldDB" id="A0A8T4C5J7"/>
<accession>A0A8T4C5J7</accession>
<gene>
    <name evidence="6" type="ORF">FJY86_00380</name>
</gene>
<protein>
    <submittedName>
        <fullName evidence="6">DASS family sodium-coupled anion symporter</fullName>
    </submittedName>
</protein>
<dbReference type="GO" id="GO:0005886">
    <property type="term" value="C:plasma membrane"/>
    <property type="evidence" value="ECO:0007669"/>
    <property type="project" value="TreeGrafter"/>
</dbReference>
<dbReference type="EMBL" id="VGJJ01000002">
    <property type="protein sequence ID" value="MBM3281786.1"/>
    <property type="molecule type" value="Genomic_DNA"/>
</dbReference>
<feature type="transmembrane region" description="Helical" evidence="5">
    <location>
        <begin position="340"/>
        <end position="358"/>
    </location>
</feature>
<dbReference type="Pfam" id="PF00939">
    <property type="entry name" value="Na_sulph_symp"/>
    <property type="match status" value="1"/>
</dbReference>
<name>A0A8T4C5J7_9ARCH</name>